<sequence>MDTTFCEVMLAGGSWDWNFWHCMVDGNAIPFTAGILPPNPFIGQDELISNWSTNGGFIVKSTYNHLMQNSLKPVDNKWKSA</sequence>
<keyword evidence="2" id="KW-1185">Reference proteome</keyword>
<name>A0ABR0Q0W8_GOSAR</name>
<evidence type="ECO:0000313" key="1">
    <source>
        <dbReference type="EMBL" id="KAK5832989.1"/>
    </source>
</evidence>
<protein>
    <submittedName>
        <fullName evidence="1">Uncharacterized protein</fullName>
    </submittedName>
</protein>
<dbReference type="EMBL" id="JARKNE010000005">
    <property type="protein sequence ID" value="KAK5832989.1"/>
    <property type="molecule type" value="Genomic_DNA"/>
</dbReference>
<dbReference type="Proteomes" id="UP001358586">
    <property type="component" value="Chromosome 5"/>
</dbReference>
<organism evidence="1 2">
    <name type="scientific">Gossypium arboreum</name>
    <name type="common">Tree cotton</name>
    <name type="synonym">Gossypium nanking</name>
    <dbReference type="NCBI Taxonomy" id="29729"/>
    <lineage>
        <taxon>Eukaryota</taxon>
        <taxon>Viridiplantae</taxon>
        <taxon>Streptophyta</taxon>
        <taxon>Embryophyta</taxon>
        <taxon>Tracheophyta</taxon>
        <taxon>Spermatophyta</taxon>
        <taxon>Magnoliopsida</taxon>
        <taxon>eudicotyledons</taxon>
        <taxon>Gunneridae</taxon>
        <taxon>Pentapetalae</taxon>
        <taxon>rosids</taxon>
        <taxon>malvids</taxon>
        <taxon>Malvales</taxon>
        <taxon>Malvaceae</taxon>
        <taxon>Malvoideae</taxon>
        <taxon>Gossypium</taxon>
    </lineage>
</organism>
<evidence type="ECO:0000313" key="2">
    <source>
        <dbReference type="Proteomes" id="UP001358586"/>
    </source>
</evidence>
<gene>
    <name evidence="1" type="ORF">PVK06_016798</name>
</gene>
<proteinExistence type="predicted"/>
<reference evidence="1 2" key="1">
    <citation type="submission" date="2023-03" db="EMBL/GenBank/DDBJ databases">
        <title>WGS of Gossypium arboreum.</title>
        <authorList>
            <person name="Yu D."/>
        </authorList>
    </citation>
    <scope>NUCLEOTIDE SEQUENCE [LARGE SCALE GENOMIC DNA]</scope>
    <source>
        <tissue evidence="1">Leaf</tissue>
    </source>
</reference>
<accession>A0ABR0Q0W8</accession>
<comment type="caution">
    <text evidence="1">The sequence shown here is derived from an EMBL/GenBank/DDBJ whole genome shotgun (WGS) entry which is preliminary data.</text>
</comment>